<dbReference type="OrthoDB" id="10480307at2759"/>
<organism evidence="1 2">
    <name type="scientific">Nephila pilipes</name>
    <name type="common">Giant wood spider</name>
    <name type="synonym">Nephila maculata</name>
    <dbReference type="NCBI Taxonomy" id="299642"/>
    <lineage>
        <taxon>Eukaryota</taxon>
        <taxon>Metazoa</taxon>
        <taxon>Ecdysozoa</taxon>
        <taxon>Arthropoda</taxon>
        <taxon>Chelicerata</taxon>
        <taxon>Arachnida</taxon>
        <taxon>Araneae</taxon>
        <taxon>Araneomorphae</taxon>
        <taxon>Entelegynae</taxon>
        <taxon>Araneoidea</taxon>
        <taxon>Nephilidae</taxon>
        <taxon>Nephila</taxon>
    </lineage>
</organism>
<dbReference type="AlphaFoldDB" id="A0A8X6N8H1"/>
<protein>
    <submittedName>
        <fullName evidence="1">Uncharacterized protein</fullName>
    </submittedName>
</protein>
<gene>
    <name evidence="1" type="ORF">NPIL_417751</name>
</gene>
<dbReference type="EMBL" id="BMAW01101535">
    <property type="protein sequence ID" value="GFS99856.1"/>
    <property type="molecule type" value="Genomic_DNA"/>
</dbReference>
<proteinExistence type="predicted"/>
<evidence type="ECO:0000313" key="1">
    <source>
        <dbReference type="EMBL" id="GFS99856.1"/>
    </source>
</evidence>
<evidence type="ECO:0000313" key="2">
    <source>
        <dbReference type="Proteomes" id="UP000887013"/>
    </source>
</evidence>
<dbReference type="Proteomes" id="UP000887013">
    <property type="component" value="Unassembled WGS sequence"/>
</dbReference>
<keyword evidence="2" id="KW-1185">Reference proteome</keyword>
<comment type="caution">
    <text evidence="1">The sequence shown here is derived from an EMBL/GenBank/DDBJ whole genome shotgun (WGS) entry which is preliminary data.</text>
</comment>
<sequence>MTSKVAIFNSPAGCKRGRSIRLSICQYARQSPDTVGGAITQGGRNCRMPFDDENDIRSDSFKFLKSWRVQWKISNNHQLLMCRYRT</sequence>
<name>A0A8X6N8H1_NEPPI</name>
<reference evidence="1" key="1">
    <citation type="submission" date="2020-08" db="EMBL/GenBank/DDBJ databases">
        <title>Multicomponent nature underlies the extraordinary mechanical properties of spider dragline silk.</title>
        <authorList>
            <person name="Kono N."/>
            <person name="Nakamura H."/>
            <person name="Mori M."/>
            <person name="Yoshida Y."/>
            <person name="Ohtoshi R."/>
            <person name="Malay A.D."/>
            <person name="Moran D.A.P."/>
            <person name="Tomita M."/>
            <person name="Numata K."/>
            <person name="Arakawa K."/>
        </authorList>
    </citation>
    <scope>NUCLEOTIDE SEQUENCE</scope>
</reference>
<accession>A0A8X6N8H1</accession>